<dbReference type="EnsemblPlants" id="Solyc01g009165.1.1">
    <property type="protein sequence ID" value="Solyc01g009165.1.1"/>
    <property type="gene ID" value="Solyc01g009165.1"/>
</dbReference>
<organism evidence="1">
    <name type="scientific">Solanum lycopersicum</name>
    <name type="common">Tomato</name>
    <name type="synonym">Lycopersicon esculentum</name>
    <dbReference type="NCBI Taxonomy" id="4081"/>
    <lineage>
        <taxon>Eukaryota</taxon>
        <taxon>Viridiplantae</taxon>
        <taxon>Streptophyta</taxon>
        <taxon>Embryophyta</taxon>
        <taxon>Tracheophyta</taxon>
        <taxon>Spermatophyta</taxon>
        <taxon>Magnoliopsida</taxon>
        <taxon>eudicotyledons</taxon>
        <taxon>Gunneridae</taxon>
        <taxon>Pentapetalae</taxon>
        <taxon>asterids</taxon>
        <taxon>lamiids</taxon>
        <taxon>Solanales</taxon>
        <taxon>Solanaceae</taxon>
        <taxon>Solanoideae</taxon>
        <taxon>Solaneae</taxon>
        <taxon>Solanum</taxon>
        <taxon>Solanum subgen. Lycopersicon</taxon>
    </lineage>
</organism>
<keyword evidence="2" id="KW-1185">Reference proteome</keyword>
<dbReference type="PANTHER" id="PTHR11439:SF444">
    <property type="entry name" value="HELICASE ATP-BINDING DOMAIN-CONTAINING PROTEIN"/>
    <property type="match status" value="1"/>
</dbReference>
<evidence type="ECO:0008006" key="3">
    <source>
        <dbReference type="Google" id="ProtNLM"/>
    </source>
</evidence>
<dbReference type="Gramene" id="Solyc01g009165.1.1">
    <property type="protein sequence ID" value="Solyc01g009165.1.1"/>
    <property type="gene ID" value="Solyc01g009165.1"/>
</dbReference>
<dbReference type="AlphaFoldDB" id="A0A3Q7E9E6"/>
<proteinExistence type="predicted"/>
<dbReference type="InParanoid" id="A0A3Q7E9E6"/>
<name>A0A3Q7E9E6_SOLLC</name>
<dbReference type="CDD" id="cd09272">
    <property type="entry name" value="RNase_HI_RT_Ty1"/>
    <property type="match status" value="1"/>
</dbReference>
<accession>A0A3Q7E9E6</accession>
<protein>
    <recommendedName>
        <fullName evidence="3">Reverse transcriptase Ty1/copia-type domain-containing protein</fullName>
    </recommendedName>
</protein>
<evidence type="ECO:0000313" key="2">
    <source>
        <dbReference type="Proteomes" id="UP000004994"/>
    </source>
</evidence>
<reference evidence="1" key="2">
    <citation type="submission" date="2019-01" db="UniProtKB">
        <authorList>
            <consortium name="EnsemblPlants"/>
        </authorList>
    </citation>
    <scope>IDENTIFICATION</scope>
    <source>
        <strain evidence="1">cv. Heinz 1706</strain>
    </source>
</reference>
<reference evidence="1" key="1">
    <citation type="journal article" date="2012" name="Nature">
        <title>The tomato genome sequence provides insights into fleshy fruit evolution.</title>
        <authorList>
            <consortium name="Tomato Genome Consortium"/>
        </authorList>
    </citation>
    <scope>NUCLEOTIDE SEQUENCE [LARGE SCALE GENOMIC DNA]</scope>
    <source>
        <strain evidence="1">cv. Heinz 1706</strain>
    </source>
</reference>
<dbReference type="STRING" id="4081.A0A3Q7E9E6"/>
<evidence type="ECO:0000313" key="1">
    <source>
        <dbReference type="EnsemblPlants" id="Solyc01g009165.1.1"/>
    </source>
</evidence>
<sequence>MFTQEQYYEILQMLRKGKSKEVDTMANVANAGVSGTSDTGASNHMVHNFGLMSQSANLDVKGGMRVNLPTGDQVSITHIDLQDSSCTESFELESDKTFIPGLNPTTSIHPQTFSNTTAPLVPLRRSSRQSKPPIWMDSYVTESAQSACLYPMSQSKEGILMNQRKYALGLVPELGLAGCKPYSTPLEFNHKLTSTVFDEVIEKNSNAEDLVLDEFGKYQRLIGKLLYLTMTRPDIAFVVQVLSQYMHSPNKIISYGSCTQSRSLCRTRRSVTGYMIKLGGALVSWKSKKQNTVSRSSAEAEFRSMATTVAEIVWLKGLFRE</sequence>
<dbReference type="Proteomes" id="UP000004994">
    <property type="component" value="Chromosome 1"/>
</dbReference>
<dbReference type="PANTHER" id="PTHR11439">
    <property type="entry name" value="GAG-POL-RELATED RETROTRANSPOSON"/>
    <property type="match status" value="1"/>
</dbReference>